<evidence type="ECO:0000256" key="1">
    <source>
        <dbReference type="ARBA" id="ARBA00001971"/>
    </source>
</evidence>
<keyword evidence="11" id="KW-1185">Reference proteome</keyword>
<comment type="similarity">
    <text evidence="3">Belongs to the cytochrome P450 family.</text>
</comment>
<protein>
    <submittedName>
        <fullName evidence="10">Cytochrome P450</fullName>
    </submittedName>
</protein>
<dbReference type="PRINTS" id="PR00463">
    <property type="entry name" value="EP450I"/>
</dbReference>
<reference evidence="10" key="1">
    <citation type="submission" date="2021-03" db="EMBL/GenBank/DDBJ databases">
        <title>Evolutionary innovations through gain and loss of genes in the ectomycorrhizal Boletales.</title>
        <authorList>
            <person name="Wu G."/>
            <person name="Miyauchi S."/>
            <person name="Morin E."/>
            <person name="Yang Z.-L."/>
            <person name="Xu J."/>
            <person name="Martin F.M."/>
        </authorList>
    </citation>
    <scope>NUCLEOTIDE SEQUENCE</scope>
    <source>
        <strain evidence="10">BR01</strain>
    </source>
</reference>
<dbReference type="AlphaFoldDB" id="A0A8I3A7R4"/>
<evidence type="ECO:0000256" key="2">
    <source>
        <dbReference type="ARBA" id="ARBA00005179"/>
    </source>
</evidence>
<dbReference type="InterPro" id="IPR002401">
    <property type="entry name" value="Cyt_P450_E_grp-I"/>
</dbReference>
<organism evidence="10 11">
    <name type="scientific">Boletus reticuloceps</name>
    <dbReference type="NCBI Taxonomy" id="495285"/>
    <lineage>
        <taxon>Eukaryota</taxon>
        <taxon>Fungi</taxon>
        <taxon>Dikarya</taxon>
        <taxon>Basidiomycota</taxon>
        <taxon>Agaricomycotina</taxon>
        <taxon>Agaricomycetes</taxon>
        <taxon>Agaricomycetidae</taxon>
        <taxon>Boletales</taxon>
        <taxon>Boletineae</taxon>
        <taxon>Boletaceae</taxon>
        <taxon>Boletoideae</taxon>
        <taxon>Boletus</taxon>
    </lineage>
</organism>
<feature type="binding site" description="axial binding residue" evidence="9">
    <location>
        <position position="438"/>
    </location>
    <ligand>
        <name>heme</name>
        <dbReference type="ChEBI" id="CHEBI:30413"/>
    </ligand>
    <ligandPart>
        <name>Fe</name>
        <dbReference type="ChEBI" id="CHEBI:18248"/>
    </ligandPart>
</feature>
<dbReference type="EMBL" id="JAGFBS010000023">
    <property type="protein sequence ID" value="KAG6373221.1"/>
    <property type="molecule type" value="Genomic_DNA"/>
</dbReference>
<dbReference type="PANTHER" id="PTHR46300">
    <property type="entry name" value="P450, PUTATIVE (EUROFUNG)-RELATED-RELATED"/>
    <property type="match status" value="1"/>
</dbReference>
<accession>A0A8I3A7R4</accession>
<keyword evidence="6" id="KW-0560">Oxidoreductase</keyword>
<dbReference type="GO" id="GO:0004497">
    <property type="term" value="F:monooxygenase activity"/>
    <property type="evidence" value="ECO:0007669"/>
    <property type="project" value="UniProtKB-KW"/>
</dbReference>
<keyword evidence="5 9" id="KW-0479">Metal-binding</keyword>
<dbReference type="OrthoDB" id="2789670at2759"/>
<evidence type="ECO:0000313" key="10">
    <source>
        <dbReference type="EMBL" id="KAG6373221.1"/>
    </source>
</evidence>
<dbReference type="CDD" id="cd11065">
    <property type="entry name" value="CYP64-like"/>
    <property type="match status" value="1"/>
</dbReference>
<dbReference type="Proteomes" id="UP000683000">
    <property type="component" value="Unassembled WGS sequence"/>
</dbReference>
<evidence type="ECO:0000256" key="8">
    <source>
        <dbReference type="ARBA" id="ARBA00023033"/>
    </source>
</evidence>
<comment type="caution">
    <text evidence="10">The sequence shown here is derived from an EMBL/GenBank/DDBJ whole genome shotgun (WGS) entry which is preliminary data.</text>
</comment>
<sequence length="509" mass="57549">MSWTALECISTSDCLVGLAATTATAYFLYNRYQAAPISKNGIPLPPGPPARWFWENAMPTVNVARTLADWVTEYGPVITLRRGSHITIIIGRVDAVTEIMEKEGSALADRPRMISAGEMLSKDMRLLLLHSGERFRRFRKAAHACLQHKATYQNIQLEHAMDVITDILDDPKNHRAHAQRYATSVTLRLTYGKSTPTSNDDPEFARVHQAAKNFSHVMRPEAYLVDRIPLLKYVPGYGRDLEEYHIFERQLYRDQMNRVQSEMETNPNSESFMKMLLEHTNEHKLSTDEMAYLAGGLFSAGTGTTSKVITHMIMAAACHLGAQKRVQEELDVVTGKDRIPTWEDSELLPQVHAFALEVQRWRPVVPIGVAHRATRDIVWKGQYIPAGATVIGCHWAICQDPVAFPEPDTFDPQRWIDGEGRLRNNMTSYPYGYGRRVCPGQHLANTSLYINLALLLWAFRIVERPDAPIDTNPMMDSVATQVAPFDVEFVPRIEVGRLKEMMSKSESLV</sequence>
<comment type="cofactor">
    <cofactor evidence="1 9">
        <name>heme</name>
        <dbReference type="ChEBI" id="CHEBI:30413"/>
    </cofactor>
</comment>
<gene>
    <name evidence="10" type="ORF">JVT61DRAFT_6846</name>
</gene>
<evidence type="ECO:0000313" key="11">
    <source>
        <dbReference type="Proteomes" id="UP000683000"/>
    </source>
</evidence>
<evidence type="ECO:0000256" key="4">
    <source>
        <dbReference type="ARBA" id="ARBA00022617"/>
    </source>
</evidence>
<dbReference type="InterPro" id="IPR001128">
    <property type="entry name" value="Cyt_P450"/>
</dbReference>
<dbReference type="GO" id="GO:0016705">
    <property type="term" value="F:oxidoreductase activity, acting on paired donors, with incorporation or reduction of molecular oxygen"/>
    <property type="evidence" value="ECO:0007669"/>
    <property type="project" value="InterPro"/>
</dbReference>
<dbReference type="InterPro" id="IPR050364">
    <property type="entry name" value="Cytochrome_P450_fung"/>
</dbReference>
<dbReference type="InterPro" id="IPR036396">
    <property type="entry name" value="Cyt_P450_sf"/>
</dbReference>
<dbReference type="Gene3D" id="1.10.630.10">
    <property type="entry name" value="Cytochrome P450"/>
    <property type="match status" value="1"/>
</dbReference>
<dbReference type="GO" id="GO:0005506">
    <property type="term" value="F:iron ion binding"/>
    <property type="evidence" value="ECO:0007669"/>
    <property type="project" value="InterPro"/>
</dbReference>
<dbReference type="PRINTS" id="PR00385">
    <property type="entry name" value="P450"/>
</dbReference>
<evidence type="ECO:0000256" key="3">
    <source>
        <dbReference type="ARBA" id="ARBA00010617"/>
    </source>
</evidence>
<dbReference type="SUPFAM" id="SSF48264">
    <property type="entry name" value="Cytochrome P450"/>
    <property type="match status" value="1"/>
</dbReference>
<evidence type="ECO:0000256" key="9">
    <source>
        <dbReference type="PIRSR" id="PIRSR602401-1"/>
    </source>
</evidence>
<keyword evidence="8" id="KW-0503">Monooxygenase</keyword>
<keyword evidence="7 9" id="KW-0408">Iron</keyword>
<proteinExistence type="inferred from homology"/>
<name>A0A8I3A7R4_9AGAM</name>
<keyword evidence="4 9" id="KW-0349">Heme</keyword>
<evidence type="ECO:0000256" key="7">
    <source>
        <dbReference type="ARBA" id="ARBA00023004"/>
    </source>
</evidence>
<dbReference type="PANTHER" id="PTHR46300:SF1">
    <property type="entry name" value="P450, PUTATIVE (EUROFUNG)-RELATED"/>
    <property type="match status" value="1"/>
</dbReference>
<evidence type="ECO:0000256" key="6">
    <source>
        <dbReference type="ARBA" id="ARBA00023002"/>
    </source>
</evidence>
<evidence type="ECO:0000256" key="5">
    <source>
        <dbReference type="ARBA" id="ARBA00022723"/>
    </source>
</evidence>
<dbReference type="Pfam" id="PF00067">
    <property type="entry name" value="p450"/>
    <property type="match status" value="1"/>
</dbReference>
<comment type="pathway">
    <text evidence="2">Secondary metabolite biosynthesis.</text>
</comment>
<dbReference type="GO" id="GO:0020037">
    <property type="term" value="F:heme binding"/>
    <property type="evidence" value="ECO:0007669"/>
    <property type="project" value="InterPro"/>
</dbReference>